<proteinExistence type="inferred from homology"/>
<comment type="caution">
    <text evidence="7">The sequence shown here is derived from an EMBL/GenBank/DDBJ whole genome shotgun (WGS) entry which is preliminary data.</text>
</comment>
<dbReference type="GO" id="GO:0005524">
    <property type="term" value="F:ATP binding"/>
    <property type="evidence" value="ECO:0007669"/>
    <property type="project" value="UniProtKB-KW"/>
</dbReference>
<organism evidence="7 8">
    <name type="scientific">Lymnaea stagnalis</name>
    <name type="common">Great pond snail</name>
    <name type="synonym">Helix stagnalis</name>
    <dbReference type="NCBI Taxonomy" id="6523"/>
    <lineage>
        <taxon>Eukaryota</taxon>
        <taxon>Metazoa</taxon>
        <taxon>Spiralia</taxon>
        <taxon>Lophotrochozoa</taxon>
        <taxon>Mollusca</taxon>
        <taxon>Gastropoda</taxon>
        <taxon>Heterobranchia</taxon>
        <taxon>Euthyneura</taxon>
        <taxon>Panpulmonata</taxon>
        <taxon>Hygrophila</taxon>
        <taxon>Lymnaeoidea</taxon>
        <taxon>Lymnaeidae</taxon>
        <taxon>Lymnaea</taxon>
    </lineage>
</organism>
<dbReference type="PROSITE" id="PS01036">
    <property type="entry name" value="HSP70_3"/>
    <property type="match status" value="1"/>
</dbReference>
<reference evidence="7 8" key="1">
    <citation type="submission" date="2024-04" db="EMBL/GenBank/DDBJ databases">
        <authorList>
            <consortium name="Genoscope - CEA"/>
            <person name="William W."/>
        </authorList>
    </citation>
    <scope>NUCLEOTIDE SEQUENCE [LARGE SCALE GENOMIC DNA]</scope>
</reference>
<dbReference type="FunFam" id="3.90.640.10:FF:000003">
    <property type="entry name" value="Molecular chaperone DnaK"/>
    <property type="match status" value="1"/>
</dbReference>
<dbReference type="Gene3D" id="3.90.640.10">
    <property type="entry name" value="Actin, Chain A, domain 4"/>
    <property type="match status" value="1"/>
</dbReference>
<dbReference type="Gene3D" id="2.60.34.10">
    <property type="entry name" value="Substrate Binding Domain Of DNAk, Chain A, domain 1"/>
    <property type="match status" value="1"/>
</dbReference>
<dbReference type="InterPro" id="IPR043129">
    <property type="entry name" value="ATPase_NBD"/>
</dbReference>
<dbReference type="InterPro" id="IPR018181">
    <property type="entry name" value="Heat_shock_70_CS"/>
</dbReference>
<sequence>MIQKVCLLTLALCWMVMVCAERSPILIIDFGTSNTRMGIYSDEVFEIIPNSHGQYMFPSCVAVTKDYGLLVGLDTMDAASSNNVICGMKRLIGRTGDDPIMQDAIKHYPFQVAEGNKSLPIIKINSDRGLRDISIDEITAFYLRHLREMASTYLGQNVTRVVLTIPDHFTDLQRQAIRHAATLAGLDVLVLLSEPVAAAMAYPYEEINNVNKEQTHLVIHQGTSSLGVFVLFLDYGVVSVVAGHTDPYLGGEVLNKRVMDLLLKTIQDANGGKDILWGGNTRKKLQTEIEKAKLQLSSLDHVIIEVPDLMDGHSFYYNLSRTEFEEINMGLFGKVVSVISDVLRNADMRPDEIDDIIMVGGSTKVPKIQEMVKMFFSQQKELLLSVDPELAILYGSKNRAAYIEKYDDIEPYLDVTRLALGIQTNGGLMSPVIPKFTIIPIPKKHQIFSTATDDQEAVTIQIYEGERPFCLNNKLLGQFDVPIIERSARGVPKITVTFEVDVNYILTVSAQDLNGSHVVSVVIGKIDENSENTKERIREAEKKAEEDKRTKELVETRLCLEQRMYTMRRRLNELGQVNEETDQDSEAGECTGAFNLLEGPTYLPDLGDFEKLDHIQEEQILKDKEEL</sequence>
<comment type="similarity">
    <text evidence="1 4">Belongs to the heat shock protein 70 family.</text>
</comment>
<evidence type="ECO:0000256" key="2">
    <source>
        <dbReference type="ARBA" id="ARBA00022741"/>
    </source>
</evidence>
<dbReference type="InterPro" id="IPR029047">
    <property type="entry name" value="HSP70_peptide-bd_sf"/>
</dbReference>
<dbReference type="EMBL" id="CAXITT010000026">
    <property type="protein sequence ID" value="CAL1528014.1"/>
    <property type="molecule type" value="Genomic_DNA"/>
</dbReference>
<dbReference type="PANTHER" id="PTHR19375">
    <property type="entry name" value="HEAT SHOCK PROTEIN 70KDA"/>
    <property type="match status" value="1"/>
</dbReference>
<dbReference type="FunFam" id="3.30.30.30:FF:000005">
    <property type="entry name" value="Heat shock protein ssb1"/>
    <property type="match status" value="1"/>
</dbReference>
<dbReference type="Gene3D" id="3.30.420.40">
    <property type="match status" value="2"/>
</dbReference>
<feature type="coiled-coil region" evidence="5">
    <location>
        <begin position="523"/>
        <end position="557"/>
    </location>
</feature>
<evidence type="ECO:0000256" key="4">
    <source>
        <dbReference type="RuleBase" id="RU003322"/>
    </source>
</evidence>
<evidence type="ECO:0000313" key="7">
    <source>
        <dbReference type="EMBL" id="CAL1528014.1"/>
    </source>
</evidence>
<dbReference type="InterPro" id="IPR013126">
    <property type="entry name" value="Hsp_70_fam"/>
</dbReference>
<accession>A0AAV2H5F6</accession>
<keyword evidence="5" id="KW-0175">Coiled coil</keyword>
<gene>
    <name evidence="7" type="ORF">GSLYS_00002184001</name>
</gene>
<keyword evidence="2 4" id="KW-0547">Nucleotide-binding</keyword>
<dbReference type="PRINTS" id="PR00301">
    <property type="entry name" value="HEATSHOCK70"/>
</dbReference>
<dbReference type="Proteomes" id="UP001497497">
    <property type="component" value="Unassembled WGS sequence"/>
</dbReference>
<dbReference type="SUPFAM" id="SSF100920">
    <property type="entry name" value="Heat shock protein 70kD (HSP70), peptide-binding domain"/>
    <property type="match status" value="1"/>
</dbReference>
<evidence type="ECO:0000256" key="3">
    <source>
        <dbReference type="ARBA" id="ARBA00022840"/>
    </source>
</evidence>
<dbReference type="Pfam" id="PF00012">
    <property type="entry name" value="HSP70"/>
    <property type="match status" value="1"/>
</dbReference>
<dbReference type="Gene3D" id="3.30.30.30">
    <property type="match status" value="1"/>
</dbReference>
<dbReference type="GO" id="GO:0140662">
    <property type="term" value="F:ATP-dependent protein folding chaperone"/>
    <property type="evidence" value="ECO:0007669"/>
    <property type="project" value="InterPro"/>
</dbReference>
<evidence type="ECO:0000313" key="8">
    <source>
        <dbReference type="Proteomes" id="UP001497497"/>
    </source>
</evidence>
<feature type="chain" id="PRO_5044010601" evidence="6">
    <location>
        <begin position="21"/>
        <end position="627"/>
    </location>
</feature>
<evidence type="ECO:0000256" key="5">
    <source>
        <dbReference type="SAM" id="Coils"/>
    </source>
</evidence>
<keyword evidence="8" id="KW-1185">Reference proteome</keyword>
<keyword evidence="3 4" id="KW-0067">ATP-binding</keyword>
<feature type="signal peptide" evidence="6">
    <location>
        <begin position="1"/>
        <end position="20"/>
    </location>
</feature>
<protein>
    <submittedName>
        <fullName evidence="7">Uncharacterized protein</fullName>
    </submittedName>
</protein>
<evidence type="ECO:0000256" key="1">
    <source>
        <dbReference type="ARBA" id="ARBA00007381"/>
    </source>
</evidence>
<evidence type="ECO:0000256" key="6">
    <source>
        <dbReference type="SAM" id="SignalP"/>
    </source>
</evidence>
<dbReference type="AlphaFoldDB" id="A0AAV2H5F6"/>
<keyword evidence="6" id="KW-0732">Signal</keyword>
<name>A0AAV2H5F6_LYMST</name>
<dbReference type="SUPFAM" id="SSF53067">
    <property type="entry name" value="Actin-like ATPase domain"/>
    <property type="match status" value="2"/>
</dbReference>